<reference evidence="2 3" key="1">
    <citation type="journal article" date="2019" name="bioRxiv">
        <title>Bacteria contribute to plant secondary compound degradation in a generalist herbivore system.</title>
        <authorList>
            <person name="Francoeur C.B."/>
            <person name="Khadempour L."/>
            <person name="Moreira-Soto R.D."/>
            <person name="Gotting K."/>
            <person name="Book A.J."/>
            <person name="Pinto-Tomas A.A."/>
            <person name="Keefover-Ring K."/>
            <person name="Currie C.R."/>
        </authorList>
    </citation>
    <scope>NUCLEOTIDE SEQUENCE [LARGE SCALE GENOMIC DNA]</scope>
    <source>
        <strain evidence="2 3">Acro-805</strain>
    </source>
</reference>
<feature type="transmembrane region" description="Helical" evidence="1">
    <location>
        <begin position="15"/>
        <end position="37"/>
    </location>
</feature>
<comment type="caution">
    <text evidence="2">The sequence shown here is derived from an EMBL/GenBank/DDBJ whole genome shotgun (WGS) entry which is preliminary data.</text>
</comment>
<organism evidence="2 3">
    <name type="scientific">Candidatus Pantoea formicae</name>
    <dbReference type="NCBI Taxonomy" id="2608355"/>
    <lineage>
        <taxon>Bacteria</taxon>
        <taxon>Pseudomonadati</taxon>
        <taxon>Pseudomonadota</taxon>
        <taxon>Gammaproteobacteria</taxon>
        <taxon>Enterobacterales</taxon>
        <taxon>Erwiniaceae</taxon>
        <taxon>Pantoea</taxon>
    </lineage>
</organism>
<keyword evidence="1" id="KW-0472">Membrane</keyword>
<evidence type="ECO:0000256" key="1">
    <source>
        <dbReference type="SAM" id="Phobius"/>
    </source>
</evidence>
<keyword evidence="1" id="KW-1133">Transmembrane helix</keyword>
<dbReference type="InterPro" id="IPR025557">
    <property type="entry name" value="DUF4282"/>
</dbReference>
<evidence type="ECO:0000313" key="2">
    <source>
        <dbReference type="EMBL" id="NIF01963.1"/>
    </source>
</evidence>
<dbReference type="Pfam" id="PF14110">
    <property type="entry name" value="DUF4282"/>
    <property type="match status" value="1"/>
</dbReference>
<evidence type="ECO:0000313" key="3">
    <source>
        <dbReference type="Proteomes" id="UP000780690"/>
    </source>
</evidence>
<dbReference type="RefSeq" id="WP_167140749.1">
    <property type="nucleotide sequence ID" value="NZ_VWXD01000006.1"/>
</dbReference>
<proteinExistence type="predicted"/>
<keyword evidence="1" id="KW-0812">Transmembrane</keyword>
<keyword evidence="3" id="KW-1185">Reference proteome</keyword>
<dbReference type="Proteomes" id="UP000780690">
    <property type="component" value="Unassembled WGS sequence"/>
</dbReference>
<protein>
    <submittedName>
        <fullName evidence="2">DUF4282 domain-containing protein</fullName>
    </submittedName>
</protein>
<feature type="transmembrane region" description="Helical" evidence="1">
    <location>
        <begin position="43"/>
        <end position="67"/>
    </location>
</feature>
<dbReference type="EMBL" id="VWXD01000006">
    <property type="protein sequence ID" value="NIF01963.1"/>
    <property type="molecule type" value="Genomic_DNA"/>
</dbReference>
<accession>A0ABX0QY96</accession>
<gene>
    <name evidence="2" type="ORF">F3J38_18165</name>
</gene>
<name>A0ABX0QY96_9GAMM</name>
<sequence>MRQIFFFDSLLTPKILLVCYWLSLLGVVISGFISLAVTHSFSFWQLLVGLGMMVGIRISFEMIMIMFKMAEYLRRIAENQPKRDANQ</sequence>